<evidence type="ECO:0000256" key="2">
    <source>
        <dbReference type="ARBA" id="ARBA00007375"/>
    </source>
</evidence>
<evidence type="ECO:0000256" key="7">
    <source>
        <dbReference type="SAM" id="Phobius"/>
    </source>
</evidence>
<dbReference type="Pfam" id="PF07947">
    <property type="entry name" value="YhhN"/>
    <property type="match status" value="1"/>
</dbReference>
<dbReference type="GO" id="GO:0016787">
    <property type="term" value="F:hydrolase activity"/>
    <property type="evidence" value="ECO:0007669"/>
    <property type="project" value="TreeGrafter"/>
</dbReference>
<comment type="subcellular location">
    <subcellularLocation>
        <location evidence="1">Membrane</location>
        <topology evidence="1">Multi-pass membrane protein</topology>
    </subcellularLocation>
</comment>
<feature type="transmembrane region" description="Helical" evidence="7">
    <location>
        <begin position="192"/>
        <end position="210"/>
    </location>
</feature>
<dbReference type="KEGG" id="halt:IM660_10280"/>
<comment type="similarity">
    <text evidence="2">Belongs to the TMEM86 family.</text>
</comment>
<dbReference type="PANTHER" id="PTHR31885">
    <property type="entry name" value="GH04784P"/>
    <property type="match status" value="1"/>
</dbReference>
<keyword evidence="4 7" id="KW-1133">Transmembrane helix</keyword>
<evidence type="ECO:0000256" key="6">
    <source>
        <dbReference type="SAM" id="MobiDB-lite"/>
    </source>
</evidence>
<evidence type="ECO:0000256" key="5">
    <source>
        <dbReference type="ARBA" id="ARBA00023136"/>
    </source>
</evidence>
<sequence length="248" mass="25719">MRALRAWDVAFAVVVAVHLAAQAVDSRVLADGTQVLLVPALAGAVWSRSGLPHRSAALRAYAGGLVFSWIGDAAPRVLEGDAGFVAMVSAFLVAQVCFLATFLLLSRRRPSLGVIVGYLAGFVALFAACASGAGTLLPLVAVYGIVLVAVASTATTVSRRVGLGGVLFFFSDSLIALESFSSWYETPLHDVLVMTTYIAAQILFATGLLGRWRADQRAASSQPSPATGASSTRPDPSRRSSSSGSSTG</sequence>
<keyword evidence="9" id="KW-1185">Reference proteome</keyword>
<evidence type="ECO:0000313" key="9">
    <source>
        <dbReference type="Proteomes" id="UP000593758"/>
    </source>
</evidence>
<feature type="compositionally biased region" description="Polar residues" evidence="6">
    <location>
        <begin position="218"/>
        <end position="229"/>
    </location>
</feature>
<feature type="transmembrane region" description="Helical" evidence="7">
    <location>
        <begin position="112"/>
        <end position="130"/>
    </location>
</feature>
<proteinExistence type="inferred from homology"/>
<keyword evidence="3 7" id="KW-0812">Transmembrane</keyword>
<evidence type="ECO:0000256" key="4">
    <source>
        <dbReference type="ARBA" id="ARBA00022989"/>
    </source>
</evidence>
<feature type="compositionally biased region" description="Low complexity" evidence="6">
    <location>
        <begin position="230"/>
        <end position="248"/>
    </location>
</feature>
<dbReference type="RefSeq" id="WP_193495235.1">
    <property type="nucleotide sequence ID" value="NZ_CP063169.1"/>
</dbReference>
<evidence type="ECO:0000256" key="3">
    <source>
        <dbReference type="ARBA" id="ARBA00022692"/>
    </source>
</evidence>
<name>A0A7M1SNW7_9MICO</name>
<gene>
    <name evidence="8" type="ORF">IM660_10280</name>
</gene>
<dbReference type="GO" id="GO:0016020">
    <property type="term" value="C:membrane"/>
    <property type="evidence" value="ECO:0007669"/>
    <property type="project" value="UniProtKB-SubCell"/>
</dbReference>
<evidence type="ECO:0000313" key="8">
    <source>
        <dbReference type="EMBL" id="QOR69121.1"/>
    </source>
</evidence>
<evidence type="ECO:0000256" key="1">
    <source>
        <dbReference type="ARBA" id="ARBA00004141"/>
    </source>
</evidence>
<organism evidence="8 9">
    <name type="scientific">Ruania alkalisoli</name>
    <dbReference type="NCBI Taxonomy" id="2779775"/>
    <lineage>
        <taxon>Bacteria</taxon>
        <taxon>Bacillati</taxon>
        <taxon>Actinomycetota</taxon>
        <taxon>Actinomycetes</taxon>
        <taxon>Micrococcales</taxon>
        <taxon>Ruaniaceae</taxon>
        <taxon>Ruania</taxon>
    </lineage>
</organism>
<protein>
    <submittedName>
        <fullName evidence="8">Lysoplasmalogenase</fullName>
    </submittedName>
</protein>
<dbReference type="EMBL" id="CP063169">
    <property type="protein sequence ID" value="QOR69121.1"/>
    <property type="molecule type" value="Genomic_DNA"/>
</dbReference>
<feature type="transmembrane region" description="Helical" evidence="7">
    <location>
        <begin position="84"/>
        <end position="105"/>
    </location>
</feature>
<dbReference type="AlphaFoldDB" id="A0A7M1SNW7"/>
<dbReference type="Proteomes" id="UP000593758">
    <property type="component" value="Chromosome"/>
</dbReference>
<dbReference type="PANTHER" id="PTHR31885:SF6">
    <property type="entry name" value="GH04784P"/>
    <property type="match status" value="1"/>
</dbReference>
<accession>A0A7M1SNW7</accession>
<reference evidence="8 9" key="1">
    <citation type="submission" date="2020-10" db="EMBL/GenBank/DDBJ databases">
        <title>Haloactinobacterium sp. RN3S43, a bacterium isolated from saline soil.</title>
        <authorList>
            <person name="Sun J.-Q."/>
        </authorList>
    </citation>
    <scope>NUCLEOTIDE SEQUENCE [LARGE SCALE GENOMIC DNA]</scope>
    <source>
        <strain evidence="8 9">RN3S43</strain>
    </source>
</reference>
<feature type="transmembrane region" description="Helical" evidence="7">
    <location>
        <begin position="136"/>
        <end position="154"/>
    </location>
</feature>
<keyword evidence="5 7" id="KW-0472">Membrane</keyword>
<feature type="region of interest" description="Disordered" evidence="6">
    <location>
        <begin position="216"/>
        <end position="248"/>
    </location>
</feature>
<feature type="transmembrane region" description="Helical" evidence="7">
    <location>
        <begin position="161"/>
        <end position="180"/>
    </location>
</feature>
<dbReference type="InterPro" id="IPR012506">
    <property type="entry name" value="TMEM86B-like"/>
</dbReference>